<feature type="region of interest" description="Disordered" evidence="1">
    <location>
        <begin position="1"/>
        <end position="20"/>
    </location>
</feature>
<gene>
    <name evidence="2" type="ORF">TSAR_012569</name>
</gene>
<dbReference type="EMBL" id="NNAY01003862">
    <property type="protein sequence ID" value="OXU18745.1"/>
    <property type="molecule type" value="Genomic_DNA"/>
</dbReference>
<evidence type="ECO:0000313" key="3">
    <source>
        <dbReference type="Proteomes" id="UP000215335"/>
    </source>
</evidence>
<dbReference type="Proteomes" id="UP000215335">
    <property type="component" value="Unassembled WGS sequence"/>
</dbReference>
<sequence>PNIPLEANTTRRQLSPAKPQATQRRILLCPLVDPLQSSTKHKAGRDSISFELAAKPFKSLAYTHLAVNISGKKRHGNKSAGLKAARLIRLRKLDRPQIISQRSRDHKHGC</sequence>
<feature type="non-terminal residue" evidence="2">
    <location>
        <position position="1"/>
    </location>
</feature>
<proteinExistence type="predicted"/>
<name>A0A232EK71_9HYME</name>
<accession>A0A232EK71</accession>
<keyword evidence="3" id="KW-1185">Reference proteome</keyword>
<comment type="caution">
    <text evidence="2">The sequence shown here is derived from an EMBL/GenBank/DDBJ whole genome shotgun (WGS) entry which is preliminary data.</text>
</comment>
<organism evidence="2 3">
    <name type="scientific">Trichomalopsis sarcophagae</name>
    <dbReference type="NCBI Taxonomy" id="543379"/>
    <lineage>
        <taxon>Eukaryota</taxon>
        <taxon>Metazoa</taxon>
        <taxon>Ecdysozoa</taxon>
        <taxon>Arthropoda</taxon>
        <taxon>Hexapoda</taxon>
        <taxon>Insecta</taxon>
        <taxon>Pterygota</taxon>
        <taxon>Neoptera</taxon>
        <taxon>Endopterygota</taxon>
        <taxon>Hymenoptera</taxon>
        <taxon>Apocrita</taxon>
        <taxon>Proctotrupomorpha</taxon>
        <taxon>Chalcidoidea</taxon>
        <taxon>Pteromalidae</taxon>
        <taxon>Pteromalinae</taxon>
        <taxon>Trichomalopsis</taxon>
    </lineage>
</organism>
<protein>
    <submittedName>
        <fullName evidence="2">Uncharacterized protein</fullName>
    </submittedName>
</protein>
<dbReference type="AlphaFoldDB" id="A0A232EK71"/>
<evidence type="ECO:0000313" key="2">
    <source>
        <dbReference type="EMBL" id="OXU18745.1"/>
    </source>
</evidence>
<reference evidence="2 3" key="1">
    <citation type="journal article" date="2017" name="Curr. Biol.">
        <title>The Evolution of Venom by Co-option of Single-Copy Genes.</title>
        <authorList>
            <person name="Martinson E.O."/>
            <person name="Mrinalini"/>
            <person name="Kelkar Y.D."/>
            <person name="Chang C.H."/>
            <person name="Werren J.H."/>
        </authorList>
    </citation>
    <scope>NUCLEOTIDE SEQUENCE [LARGE SCALE GENOMIC DNA]</scope>
    <source>
        <strain evidence="2 3">Alberta</strain>
        <tissue evidence="2">Whole body</tissue>
    </source>
</reference>
<feature type="non-terminal residue" evidence="2">
    <location>
        <position position="110"/>
    </location>
</feature>
<evidence type="ECO:0000256" key="1">
    <source>
        <dbReference type="SAM" id="MobiDB-lite"/>
    </source>
</evidence>